<evidence type="ECO:0000259" key="1">
    <source>
        <dbReference type="PROSITE" id="PS51459"/>
    </source>
</evidence>
<evidence type="ECO:0000313" key="3">
    <source>
        <dbReference type="Proteomes" id="UP000509322"/>
    </source>
</evidence>
<dbReference type="AlphaFoldDB" id="A0A7H9BQZ9"/>
<reference evidence="2 3" key="1">
    <citation type="submission" date="2020-07" db="EMBL/GenBank/DDBJ databases">
        <title>The complete genome of Paracoccus pantotrophus ACCC 10489.</title>
        <authorList>
            <person name="Si Y."/>
        </authorList>
    </citation>
    <scope>NUCLEOTIDE SEQUENCE [LARGE SCALE GENOMIC DNA]</scope>
    <source>
        <strain evidence="2 3">ACCC10489</strain>
    </source>
</reference>
<dbReference type="InterPro" id="IPR036597">
    <property type="entry name" value="Fido-like_dom_sf"/>
</dbReference>
<dbReference type="SUPFAM" id="SSF140931">
    <property type="entry name" value="Fic-like"/>
    <property type="match status" value="1"/>
</dbReference>
<sequence>MIPIPGHDASPYAVKGRIEPILASACGHHRLLWVHPFLDGNGRVAPLMSYAMLRQALEGRVAAREPFINGLDVDRGDVIGQQQDLIGVQFIAEFVLQLVGLDQARLQQARDEGAGAGEGGDDMDALGAEGLAELILQHVIDGADAEIDDLDGGVSNAQPVSGALEGHAEEVVAKLADQVLLGGGIGDALGLQPDRAVEFTEVAAFLLQMRAFQHIQHILNGAGDRVFRRESVVFRQGVENRTCDDVLGQHLDSFSLGDARIHIIADFGKETVEFRARRAGRRQDRFQPGDMGDGDVTQAGGPAVPVFAIAAFLDDLGHDGATEIVENETGKFGLAFVLDHEIIVAAVTTGTGDARAFGGRAKGQVLDRCRDRFQLLAADDLDAIRGAHVPEADPQHRDRLADQHLLCIRRPLDLGRIHDDAANEWWF</sequence>
<dbReference type="InterPro" id="IPR003812">
    <property type="entry name" value="Fido"/>
</dbReference>
<dbReference type="EMBL" id="CP058689">
    <property type="protein sequence ID" value="QLH13790.1"/>
    <property type="molecule type" value="Genomic_DNA"/>
</dbReference>
<proteinExistence type="predicted"/>
<feature type="domain" description="Fido" evidence="1">
    <location>
        <begin position="1"/>
        <end position="97"/>
    </location>
</feature>
<organism evidence="2 3">
    <name type="scientific">Paracoccus pantotrophus</name>
    <name type="common">Thiosphaera pantotropha</name>
    <dbReference type="NCBI Taxonomy" id="82367"/>
    <lineage>
        <taxon>Bacteria</taxon>
        <taxon>Pseudomonadati</taxon>
        <taxon>Pseudomonadota</taxon>
        <taxon>Alphaproteobacteria</taxon>
        <taxon>Rhodobacterales</taxon>
        <taxon>Paracoccaceae</taxon>
        <taxon>Paracoccus</taxon>
    </lineage>
</organism>
<protein>
    <submittedName>
        <fullName evidence="2">Fic family protein</fullName>
    </submittedName>
</protein>
<name>A0A7H9BQZ9_PARPN</name>
<dbReference type="Pfam" id="PF02661">
    <property type="entry name" value="Fic"/>
    <property type="match status" value="1"/>
</dbReference>
<dbReference type="Gene3D" id="1.10.3290.10">
    <property type="entry name" value="Fido-like domain"/>
    <property type="match status" value="1"/>
</dbReference>
<gene>
    <name evidence="2" type="ORF">HYQ43_05880</name>
</gene>
<dbReference type="Proteomes" id="UP000509322">
    <property type="component" value="Chromosome 1"/>
</dbReference>
<evidence type="ECO:0000313" key="2">
    <source>
        <dbReference type="EMBL" id="QLH13790.1"/>
    </source>
</evidence>
<accession>A0A7H9BQZ9</accession>
<dbReference type="PROSITE" id="PS51459">
    <property type="entry name" value="FIDO"/>
    <property type="match status" value="1"/>
</dbReference>